<evidence type="ECO:0000256" key="3">
    <source>
        <dbReference type="ARBA" id="ARBA00022448"/>
    </source>
</evidence>
<organism evidence="14">
    <name type="scientific">Chlamydomonas euryale</name>
    <dbReference type="NCBI Taxonomy" id="1486919"/>
    <lineage>
        <taxon>Eukaryota</taxon>
        <taxon>Viridiplantae</taxon>
        <taxon>Chlorophyta</taxon>
        <taxon>core chlorophytes</taxon>
        <taxon>Chlorophyceae</taxon>
        <taxon>CS clade</taxon>
        <taxon>Chlamydomonadales</taxon>
        <taxon>Chlamydomonadaceae</taxon>
        <taxon>Chlamydomonas</taxon>
    </lineage>
</organism>
<keyword evidence="5 12" id="KW-0812">Transmembrane</keyword>
<dbReference type="InterPro" id="IPR043205">
    <property type="entry name" value="CYB561/CYBRD1-like"/>
</dbReference>
<comment type="cofactor">
    <cofactor evidence="1">
        <name>heme b</name>
        <dbReference type="ChEBI" id="CHEBI:60344"/>
    </cofactor>
</comment>
<evidence type="ECO:0000256" key="2">
    <source>
        <dbReference type="ARBA" id="ARBA00004141"/>
    </source>
</evidence>
<keyword evidence="9" id="KW-0408">Iron</keyword>
<dbReference type="AlphaFoldDB" id="A0A7R9Z0Z4"/>
<protein>
    <recommendedName>
        <fullName evidence="13">Cytochrome b561 domain-containing protein</fullName>
    </recommendedName>
</protein>
<evidence type="ECO:0000256" key="5">
    <source>
        <dbReference type="ARBA" id="ARBA00022692"/>
    </source>
</evidence>
<dbReference type="EMBL" id="HBEC01033162">
    <property type="protein sequence ID" value="CAD8300105.1"/>
    <property type="molecule type" value="Transcribed_RNA"/>
</dbReference>
<gene>
    <name evidence="14" type="ORF">CEUR00632_LOCUS15411</name>
</gene>
<dbReference type="GO" id="GO:0016491">
    <property type="term" value="F:oxidoreductase activity"/>
    <property type="evidence" value="ECO:0007669"/>
    <property type="project" value="InterPro"/>
</dbReference>
<evidence type="ECO:0000256" key="11">
    <source>
        <dbReference type="SAM" id="MobiDB-lite"/>
    </source>
</evidence>
<dbReference type="InterPro" id="IPR006593">
    <property type="entry name" value="Cyt_b561/ferric_Rdtase_TM"/>
</dbReference>
<dbReference type="Gene3D" id="1.20.120.1770">
    <property type="match status" value="1"/>
</dbReference>
<feature type="region of interest" description="Disordered" evidence="11">
    <location>
        <begin position="251"/>
        <end position="279"/>
    </location>
</feature>
<keyword evidence="4" id="KW-0349">Heme</keyword>
<keyword evidence="6" id="KW-0479">Metal-binding</keyword>
<dbReference type="SMART" id="SM00665">
    <property type="entry name" value="B561"/>
    <property type="match status" value="1"/>
</dbReference>
<evidence type="ECO:0000259" key="13">
    <source>
        <dbReference type="PROSITE" id="PS50939"/>
    </source>
</evidence>
<evidence type="ECO:0000256" key="10">
    <source>
        <dbReference type="ARBA" id="ARBA00023136"/>
    </source>
</evidence>
<feature type="transmembrane region" description="Helical" evidence="12">
    <location>
        <begin position="219"/>
        <end position="239"/>
    </location>
</feature>
<evidence type="ECO:0000313" key="14">
    <source>
        <dbReference type="EMBL" id="CAD8300105.1"/>
    </source>
</evidence>
<keyword evidence="8 12" id="KW-1133">Transmembrane helix</keyword>
<evidence type="ECO:0000256" key="7">
    <source>
        <dbReference type="ARBA" id="ARBA00022982"/>
    </source>
</evidence>
<feature type="transmembrane region" description="Helical" evidence="12">
    <location>
        <begin position="103"/>
        <end position="121"/>
    </location>
</feature>
<dbReference type="PANTHER" id="PTHR10106:SF0">
    <property type="entry name" value="LD36721P"/>
    <property type="match status" value="1"/>
</dbReference>
<feature type="transmembrane region" description="Helical" evidence="12">
    <location>
        <begin position="141"/>
        <end position="163"/>
    </location>
</feature>
<keyword evidence="3" id="KW-0813">Transport</keyword>
<accession>A0A7R9Z0Z4</accession>
<comment type="subcellular location">
    <subcellularLocation>
        <location evidence="2">Membrane</location>
        <topology evidence="2">Multi-pass membrane protein</topology>
    </subcellularLocation>
</comment>
<sequence>MAGPQAALGMLGPPAPRWLGMVARLVSVLVVTLVGVWVGKDLGGVALAPVPKEGGTNDTNQLFNWHPVLMTLAFAVFMSEALLAYASPLLSSWSRPARKRVHYLCHGAAGVCAAFGLVAVFQSHNLKLPTPMANLYSAHSYLGLMAVCLFAAQFGFGLVAYLYPQLSLQYRQALGPVHRFGGMAVWGLGLAAMATGFVEKTTFLQMGMKIGGDALYSEIMRIPAVVLLLLGVLAVVVLYHQVPTASAPQLLGGGMGSDGTSPGHGHDEGQNLLNHGSHA</sequence>
<feature type="transmembrane region" description="Helical" evidence="12">
    <location>
        <begin position="68"/>
        <end position="91"/>
    </location>
</feature>
<evidence type="ECO:0000256" key="4">
    <source>
        <dbReference type="ARBA" id="ARBA00022617"/>
    </source>
</evidence>
<evidence type="ECO:0000256" key="6">
    <source>
        <dbReference type="ARBA" id="ARBA00022723"/>
    </source>
</evidence>
<keyword evidence="10 12" id="KW-0472">Membrane</keyword>
<name>A0A7R9Z0Z4_9CHLO</name>
<evidence type="ECO:0000256" key="8">
    <source>
        <dbReference type="ARBA" id="ARBA00022989"/>
    </source>
</evidence>
<evidence type="ECO:0000256" key="9">
    <source>
        <dbReference type="ARBA" id="ARBA00023004"/>
    </source>
</evidence>
<proteinExistence type="predicted"/>
<feature type="domain" description="Cytochrome b561" evidence="13">
    <location>
        <begin position="22"/>
        <end position="239"/>
    </location>
</feature>
<keyword evidence="7" id="KW-0249">Electron transport</keyword>
<evidence type="ECO:0000256" key="1">
    <source>
        <dbReference type="ARBA" id="ARBA00001970"/>
    </source>
</evidence>
<dbReference type="PROSITE" id="PS50939">
    <property type="entry name" value="CYTOCHROME_B561"/>
    <property type="match status" value="1"/>
</dbReference>
<dbReference type="Pfam" id="PF03188">
    <property type="entry name" value="Cytochrom_B561"/>
    <property type="match status" value="1"/>
</dbReference>
<dbReference type="GO" id="GO:0046872">
    <property type="term" value="F:metal ion binding"/>
    <property type="evidence" value="ECO:0007669"/>
    <property type="project" value="UniProtKB-KW"/>
</dbReference>
<feature type="transmembrane region" description="Helical" evidence="12">
    <location>
        <begin position="183"/>
        <end position="199"/>
    </location>
</feature>
<dbReference type="PANTHER" id="PTHR10106">
    <property type="entry name" value="CYTOCHROME B561-RELATED"/>
    <property type="match status" value="1"/>
</dbReference>
<reference evidence="14" key="1">
    <citation type="submission" date="2021-01" db="EMBL/GenBank/DDBJ databases">
        <authorList>
            <person name="Corre E."/>
            <person name="Pelletier E."/>
            <person name="Niang G."/>
            <person name="Scheremetjew M."/>
            <person name="Finn R."/>
            <person name="Kale V."/>
            <person name="Holt S."/>
            <person name="Cochrane G."/>
            <person name="Meng A."/>
            <person name="Brown T."/>
            <person name="Cohen L."/>
        </authorList>
    </citation>
    <scope>NUCLEOTIDE SEQUENCE</scope>
    <source>
        <strain evidence="14">CCMP219</strain>
    </source>
</reference>
<dbReference type="GO" id="GO:0016020">
    <property type="term" value="C:membrane"/>
    <property type="evidence" value="ECO:0007669"/>
    <property type="project" value="UniProtKB-SubCell"/>
</dbReference>
<evidence type="ECO:0000256" key="12">
    <source>
        <dbReference type="SAM" id="Phobius"/>
    </source>
</evidence>
<feature type="transmembrane region" description="Helical" evidence="12">
    <location>
        <begin position="21"/>
        <end position="39"/>
    </location>
</feature>